<accession>A0A8H5C5F7</accession>
<evidence type="ECO:0000313" key="4">
    <source>
        <dbReference type="Proteomes" id="UP000559256"/>
    </source>
</evidence>
<feature type="transmembrane region" description="Helical" evidence="2">
    <location>
        <begin position="267"/>
        <end position="284"/>
    </location>
</feature>
<keyword evidence="4" id="KW-1185">Reference proteome</keyword>
<protein>
    <submittedName>
        <fullName evidence="3">Uncharacterized protein</fullName>
    </submittedName>
</protein>
<proteinExistence type="predicted"/>
<dbReference type="Proteomes" id="UP000559256">
    <property type="component" value="Unassembled WGS sequence"/>
</dbReference>
<evidence type="ECO:0000256" key="1">
    <source>
        <dbReference type="SAM" id="MobiDB-lite"/>
    </source>
</evidence>
<keyword evidence="2" id="KW-1133">Transmembrane helix</keyword>
<feature type="transmembrane region" description="Helical" evidence="2">
    <location>
        <begin position="54"/>
        <end position="76"/>
    </location>
</feature>
<feature type="transmembrane region" description="Helical" evidence="2">
    <location>
        <begin position="112"/>
        <end position="133"/>
    </location>
</feature>
<gene>
    <name evidence="3" type="ORF">D9758_016906</name>
</gene>
<feature type="transmembrane region" description="Helical" evidence="2">
    <location>
        <begin position="186"/>
        <end position="211"/>
    </location>
</feature>
<feature type="transmembrane region" description="Helical" evidence="2">
    <location>
        <begin position="237"/>
        <end position="261"/>
    </location>
</feature>
<feature type="transmembrane region" description="Helical" evidence="2">
    <location>
        <begin position="24"/>
        <end position="42"/>
    </location>
</feature>
<organism evidence="3 4">
    <name type="scientific">Tetrapyrgos nigripes</name>
    <dbReference type="NCBI Taxonomy" id="182062"/>
    <lineage>
        <taxon>Eukaryota</taxon>
        <taxon>Fungi</taxon>
        <taxon>Dikarya</taxon>
        <taxon>Basidiomycota</taxon>
        <taxon>Agaricomycotina</taxon>
        <taxon>Agaricomycetes</taxon>
        <taxon>Agaricomycetidae</taxon>
        <taxon>Agaricales</taxon>
        <taxon>Marasmiineae</taxon>
        <taxon>Marasmiaceae</taxon>
        <taxon>Tetrapyrgos</taxon>
    </lineage>
</organism>
<keyword evidence="2" id="KW-0472">Membrane</keyword>
<dbReference type="EMBL" id="JAACJM010000243">
    <property type="protein sequence ID" value="KAF5335421.1"/>
    <property type="molecule type" value="Genomic_DNA"/>
</dbReference>
<sequence length="332" mass="37480">MSGLAVDLLRLDLKLYFIQSTLESLVYGCYIVTFGMSMYTLSQRRKMNKSGLRWDVCALVLLFLITTVVTITDLIANASILYNTFGLGGLRAGLSKAQIHRFDISMQMVAEMGFVLANFLTDFVLMFRCYIIWDSKLRIVIFPMILSFMNNLLGFSAVVILLNVFVGDVDPVSERTLRNFNAANRMLVAFFFINVIPNLLITGMIAGRIWWIMKKLERINPDVEAIAQIRKRYRSTVILILESGLVYPATLIVFVIVLRTAPLAPSLYPLVSTIAGMAPTLIIVRVQLGVSIKSLDEYENQTRLTTLNFNRSPRSCSTQPSEDEQMIQDISN</sequence>
<feature type="region of interest" description="Disordered" evidence="1">
    <location>
        <begin position="311"/>
        <end position="332"/>
    </location>
</feature>
<feature type="compositionally biased region" description="Polar residues" evidence="1">
    <location>
        <begin position="311"/>
        <end position="320"/>
    </location>
</feature>
<name>A0A8H5C5F7_9AGAR</name>
<dbReference type="AlphaFoldDB" id="A0A8H5C5F7"/>
<reference evidence="3 4" key="1">
    <citation type="journal article" date="2020" name="ISME J.">
        <title>Uncovering the hidden diversity of litter-decomposition mechanisms in mushroom-forming fungi.</title>
        <authorList>
            <person name="Floudas D."/>
            <person name="Bentzer J."/>
            <person name="Ahren D."/>
            <person name="Johansson T."/>
            <person name="Persson P."/>
            <person name="Tunlid A."/>
        </authorList>
    </citation>
    <scope>NUCLEOTIDE SEQUENCE [LARGE SCALE GENOMIC DNA]</scope>
    <source>
        <strain evidence="3 4">CBS 291.85</strain>
    </source>
</reference>
<evidence type="ECO:0000313" key="3">
    <source>
        <dbReference type="EMBL" id="KAF5335421.1"/>
    </source>
</evidence>
<evidence type="ECO:0000256" key="2">
    <source>
        <dbReference type="SAM" id="Phobius"/>
    </source>
</evidence>
<feature type="transmembrane region" description="Helical" evidence="2">
    <location>
        <begin position="140"/>
        <end position="166"/>
    </location>
</feature>
<keyword evidence="2" id="KW-0812">Transmembrane</keyword>
<comment type="caution">
    <text evidence="3">The sequence shown here is derived from an EMBL/GenBank/DDBJ whole genome shotgun (WGS) entry which is preliminary data.</text>
</comment>
<dbReference type="OrthoDB" id="3226582at2759"/>